<keyword evidence="6" id="KW-1185">Reference proteome</keyword>
<keyword evidence="3" id="KW-0732">Signal</keyword>
<proteinExistence type="inferred from homology"/>
<evidence type="ECO:0000256" key="3">
    <source>
        <dbReference type="RuleBase" id="RU361235"/>
    </source>
</evidence>
<evidence type="ECO:0000256" key="2">
    <source>
        <dbReference type="ARBA" id="ARBA00022801"/>
    </source>
</evidence>
<dbReference type="InterPro" id="IPR019826">
    <property type="entry name" value="Carboxylesterase_B_AS"/>
</dbReference>
<comment type="caution">
    <text evidence="5">The sequence shown here is derived from an EMBL/GenBank/DDBJ whole genome shotgun (WGS) entry which is preliminary data.</text>
</comment>
<dbReference type="EC" id="3.1.1.-" evidence="3"/>
<dbReference type="GO" id="GO:0052689">
    <property type="term" value="F:carboxylic ester hydrolase activity"/>
    <property type="evidence" value="ECO:0007669"/>
    <property type="project" value="TreeGrafter"/>
</dbReference>
<comment type="similarity">
    <text evidence="1 3">Belongs to the type-B carboxylesterase/lipase family.</text>
</comment>
<organism evidence="5 6">
    <name type="scientific">Coleophoma cylindrospora</name>
    <dbReference type="NCBI Taxonomy" id="1849047"/>
    <lineage>
        <taxon>Eukaryota</taxon>
        <taxon>Fungi</taxon>
        <taxon>Dikarya</taxon>
        <taxon>Ascomycota</taxon>
        <taxon>Pezizomycotina</taxon>
        <taxon>Leotiomycetes</taxon>
        <taxon>Helotiales</taxon>
        <taxon>Dermateaceae</taxon>
        <taxon>Coleophoma</taxon>
    </lineage>
</organism>
<gene>
    <name evidence="5" type="ORF">BP6252_12641</name>
</gene>
<evidence type="ECO:0000259" key="4">
    <source>
        <dbReference type="Pfam" id="PF00135"/>
    </source>
</evidence>
<name>A0A3D8QDP9_9HELO</name>
<dbReference type="AlphaFoldDB" id="A0A3D8QDP9"/>
<dbReference type="Proteomes" id="UP000256645">
    <property type="component" value="Unassembled WGS sequence"/>
</dbReference>
<evidence type="ECO:0000313" key="6">
    <source>
        <dbReference type="Proteomes" id="UP000256645"/>
    </source>
</evidence>
<feature type="chain" id="PRO_5017494720" description="Carboxylic ester hydrolase" evidence="3">
    <location>
        <begin position="22"/>
        <end position="601"/>
    </location>
</feature>
<dbReference type="PANTHER" id="PTHR43918">
    <property type="entry name" value="ACETYLCHOLINESTERASE"/>
    <property type="match status" value="1"/>
</dbReference>
<dbReference type="OrthoDB" id="408631at2759"/>
<dbReference type="PANTHER" id="PTHR43918:SF4">
    <property type="entry name" value="CARBOXYLIC ESTER HYDROLASE"/>
    <property type="match status" value="1"/>
</dbReference>
<dbReference type="InterPro" id="IPR050654">
    <property type="entry name" value="AChE-related_enzymes"/>
</dbReference>
<dbReference type="PROSITE" id="PS00122">
    <property type="entry name" value="CARBOXYLESTERASE_B_1"/>
    <property type="match status" value="1"/>
</dbReference>
<dbReference type="EMBL" id="PDLM01000016">
    <property type="protein sequence ID" value="RDW59554.1"/>
    <property type="molecule type" value="Genomic_DNA"/>
</dbReference>
<feature type="signal peptide" evidence="3">
    <location>
        <begin position="1"/>
        <end position="21"/>
    </location>
</feature>
<dbReference type="InterPro" id="IPR029058">
    <property type="entry name" value="AB_hydrolase_fold"/>
</dbReference>
<dbReference type="SUPFAM" id="SSF53474">
    <property type="entry name" value="alpha/beta-Hydrolases"/>
    <property type="match status" value="1"/>
</dbReference>
<dbReference type="InterPro" id="IPR002018">
    <property type="entry name" value="CarbesteraseB"/>
</dbReference>
<evidence type="ECO:0000256" key="1">
    <source>
        <dbReference type="ARBA" id="ARBA00005964"/>
    </source>
</evidence>
<accession>A0A3D8QDP9</accession>
<dbReference type="Pfam" id="PF00135">
    <property type="entry name" value="COesterase"/>
    <property type="match status" value="1"/>
</dbReference>
<dbReference type="STRING" id="1849047.A0A3D8QDP9"/>
<sequence length="601" mass="64918">MFPQLFSVVLLASASLSSVSATPYVVDKVHNISYQGITSHEGVETFLNIQYGVETSGPRRFAPPEPFVLPAGSVYNATVTGPVCPQPLAGGFAYQSNATDQSEDCLRLKVARPASVNARSKLPVMVYIYGGGLFNGHINERTTVPDGLILESVENGLPIIYVAMNYRLNIFGFALSEALRSNNSLNAGLRDQRLALEWVQENIALFGGDPDRVTIFGQSSGALSVALQIMAYGGAQPTPFHGAIMESTVLEPTMTSNLTRDTFSAVAEMAGCSSGDSQSPEALECLRGLSMESLLNITLTQQDSTSSENDGDTYLPTVDGDFLPVPASQLVKEGRFTQMPIIMGWMQDDATLFTPSTIETESDTVAFLQLYYKGFTNATIEKMLSLYPTSDFQANTTANLSAEFYRSARMFRDILLTCPAFYFGHAMSQKCKSSSTNNVTLVHGTGANSTTESCPGVYIYNHNQTILDGYLDSIGDLGLGIIHTSDLSYVFGNLSLYNISSAFHPSKSDYLLKQQMSRSWSSFATTGKPSLGGNYTTLPGWESSYSPGTEMMDATLYVSGGPEGGMSPLAGAGTSDGVAWQNFKERCGFLNSDEVIQQLEY</sequence>
<protein>
    <recommendedName>
        <fullName evidence="3">Carboxylic ester hydrolase</fullName>
        <ecNumber evidence="3">3.1.1.-</ecNumber>
    </recommendedName>
</protein>
<dbReference type="Gene3D" id="3.40.50.1820">
    <property type="entry name" value="alpha/beta hydrolase"/>
    <property type="match status" value="1"/>
</dbReference>
<evidence type="ECO:0000313" key="5">
    <source>
        <dbReference type="EMBL" id="RDW59554.1"/>
    </source>
</evidence>
<keyword evidence="2 3" id="KW-0378">Hydrolase</keyword>
<feature type="domain" description="Carboxylesterase type B" evidence="4">
    <location>
        <begin position="38"/>
        <end position="544"/>
    </location>
</feature>
<reference evidence="5 6" key="1">
    <citation type="journal article" date="2018" name="IMA Fungus">
        <title>IMA Genome-F 9: Draft genome sequence of Annulohypoxylon stygium, Aspergillus mulundensis, Berkeleyomyces basicola (syn. Thielaviopsis basicola), Ceratocystis smalleyi, two Cercospora beticola strains, Coleophoma cylindrospora, Fusarium fracticaudum, Phialophora cf. hyalina, and Morchella septimelata.</title>
        <authorList>
            <person name="Wingfield B.D."/>
            <person name="Bills G.F."/>
            <person name="Dong Y."/>
            <person name="Huang W."/>
            <person name="Nel W.J."/>
            <person name="Swalarsk-Parry B.S."/>
            <person name="Vaghefi N."/>
            <person name="Wilken P.M."/>
            <person name="An Z."/>
            <person name="de Beer Z.W."/>
            <person name="De Vos L."/>
            <person name="Chen L."/>
            <person name="Duong T.A."/>
            <person name="Gao Y."/>
            <person name="Hammerbacher A."/>
            <person name="Kikkert J.R."/>
            <person name="Li Y."/>
            <person name="Li H."/>
            <person name="Li K."/>
            <person name="Li Q."/>
            <person name="Liu X."/>
            <person name="Ma X."/>
            <person name="Naidoo K."/>
            <person name="Pethybridge S.J."/>
            <person name="Sun J."/>
            <person name="Steenkamp E.T."/>
            <person name="van der Nest M.A."/>
            <person name="van Wyk S."/>
            <person name="Wingfield M.J."/>
            <person name="Xiong C."/>
            <person name="Yue Q."/>
            <person name="Zhang X."/>
        </authorList>
    </citation>
    <scope>NUCLEOTIDE SEQUENCE [LARGE SCALE GENOMIC DNA]</scope>
    <source>
        <strain evidence="5 6">BP6252</strain>
    </source>
</reference>